<dbReference type="Gene3D" id="3.50.50.60">
    <property type="entry name" value="FAD/NAD(P)-binding domain"/>
    <property type="match status" value="1"/>
</dbReference>
<proteinExistence type="predicted"/>
<sequence>MAQPQHGSGTSRRTYLRNVGLTGGVGTVFATMGALGLAPTAQAAPHGTPFRAPGTGGFHLTGRRASHVVVGGGITGLTAAYERSTAPNSPSTFSHHWRQTPSLEGAWHDPPGGTDAPRSEPLDEPTGRVHFAGDRLSRTDARQHGAFTSARRAVTGLHARVPAS</sequence>
<feature type="compositionally biased region" description="Polar residues" evidence="1">
    <location>
        <begin position="85"/>
        <end position="102"/>
    </location>
</feature>
<evidence type="ECO:0000313" key="3">
    <source>
        <dbReference type="Proteomes" id="UP000184286"/>
    </source>
</evidence>
<dbReference type="STRING" id="114686.BM536_022170"/>
<dbReference type="PROSITE" id="PS51318">
    <property type="entry name" value="TAT"/>
    <property type="match status" value="1"/>
</dbReference>
<accession>A0A1V6MQR6</accession>
<dbReference type="AlphaFoldDB" id="A0A1V6MQR6"/>
<name>A0A1V6MQR6_9ACTN</name>
<dbReference type="OrthoDB" id="337830at2"/>
<dbReference type="InterPro" id="IPR006311">
    <property type="entry name" value="TAT_signal"/>
</dbReference>
<dbReference type="InterPro" id="IPR036188">
    <property type="entry name" value="FAD/NAD-bd_sf"/>
</dbReference>
<comment type="caution">
    <text evidence="2">The sequence shown here is derived from an EMBL/GenBank/DDBJ whole genome shotgun (WGS) entry which is preliminary data.</text>
</comment>
<evidence type="ECO:0000256" key="1">
    <source>
        <dbReference type="SAM" id="MobiDB-lite"/>
    </source>
</evidence>
<dbReference type="EMBL" id="MPOH02000015">
    <property type="protein sequence ID" value="OQD54637.1"/>
    <property type="molecule type" value="Genomic_DNA"/>
</dbReference>
<gene>
    <name evidence="2" type="ORF">BM536_022170</name>
</gene>
<organism evidence="2 3">
    <name type="scientific">Streptomyces phaeoluteigriseus</name>
    <dbReference type="NCBI Taxonomy" id="114686"/>
    <lineage>
        <taxon>Bacteria</taxon>
        <taxon>Bacillati</taxon>
        <taxon>Actinomycetota</taxon>
        <taxon>Actinomycetes</taxon>
        <taxon>Kitasatosporales</taxon>
        <taxon>Streptomycetaceae</taxon>
        <taxon>Streptomyces</taxon>
        <taxon>Streptomyces aurantiacus group</taxon>
    </lineage>
</organism>
<protein>
    <submittedName>
        <fullName evidence="2">Uncharacterized protein</fullName>
    </submittedName>
</protein>
<feature type="compositionally biased region" description="Basic and acidic residues" evidence="1">
    <location>
        <begin position="117"/>
        <end position="143"/>
    </location>
</feature>
<reference evidence="3" key="1">
    <citation type="submission" date="2016-11" db="EMBL/GenBank/DDBJ databases">
        <authorList>
            <person name="Schniete J.K."/>
            <person name="Salih T."/>
            <person name="Algora Gallardo L."/>
            <person name="Martinez Fernandez S."/>
            <person name="Herron P.R."/>
        </authorList>
    </citation>
    <scope>NUCLEOTIDE SEQUENCE [LARGE SCALE GENOMIC DNA]</scope>
    <source>
        <strain evidence="3">DSM 41896</strain>
    </source>
</reference>
<feature type="region of interest" description="Disordered" evidence="1">
    <location>
        <begin position="85"/>
        <end position="147"/>
    </location>
</feature>
<reference evidence="2 3" key="2">
    <citation type="submission" date="2017-02" db="EMBL/GenBank/DDBJ databases">
        <title>Draft genome sequence of Streptomyces phaeoluteigriseus type strain DSM41896.</title>
        <authorList>
            <person name="Salih T.S."/>
            <person name="Algora Gallardo L."/>
            <person name="Melo Santos T."/>
            <person name="Filgueira Martinez S."/>
            <person name="Herron P.R."/>
        </authorList>
    </citation>
    <scope>NUCLEOTIDE SEQUENCE [LARGE SCALE GENOMIC DNA]</scope>
    <source>
        <strain evidence="2 3">DSM 41896</strain>
    </source>
</reference>
<dbReference type="Proteomes" id="UP000184286">
    <property type="component" value="Unassembled WGS sequence"/>
</dbReference>
<evidence type="ECO:0000313" key="2">
    <source>
        <dbReference type="EMBL" id="OQD54637.1"/>
    </source>
</evidence>